<feature type="region of interest" description="Disordered" evidence="1">
    <location>
        <begin position="1"/>
        <end position="20"/>
    </location>
</feature>
<accession>A0AAW2VX00</accession>
<sequence length="96" mass="10666">MRLPTRERFHSRSTSKDWRECRQTDGAREYLRGTPLSSLRVGGGGGPERSLVELEGGVLKEPISYFFEDSPGTTPGKAEADLFPLDSLEERVPLGE</sequence>
<dbReference type="EMBL" id="JACGWN010000009">
    <property type="protein sequence ID" value="KAL0433927.1"/>
    <property type="molecule type" value="Genomic_DNA"/>
</dbReference>
<reference evidence="2" key="2">
    <citation type="journal article" date="2024" name="Plant">
        <title>Genomic evolution and insights into agronomic trait innovations of Sesamum species.</title>
        <authorList>
            <person name="Miao H."/>
            <person name="Wang L."/>
            <person name="Qu L."/>
            <person name="Liu H."/>
            <person name="Sun Y."/>
            <person name="Le M."/>
            <person name="Wang Q."/>
            <person name="Wei S."/>
            <person name="Zheng Y."/>
            <person name="Lin W."/>
            <person name="Duan Y."/>
            <person name="Cao H."/>
            <person name="Xiong S."/>
            <person name="Wang X."/>
            <person name="Wei L."/>
            <person name="Li C."/>
            <person name="Ma Q."/>
            <person name="Ju M."/>
            <person name="Zhao R."/>
            <person name="Li G."/>
            <person name="Mu C."/>
            <person name="Tian Q."/>
            <person name="Mei H."/>
            <person name="Zhang T."/>
            <person name="Gao T."/>
            <person name="Zhang H."/>
        </authorList>
    </citation>
    <scope>NUCLEOTIDE SEQUENCE</scope>
    <source>
        <strain evidence="2">KEN1</strain>
    </source>
</reference>
<dbReference type="AlphaFoldDB" id="A0AAW2VX00"/>
<organism evidence="2">
    <name type="scientific">Sesamum latifolium</name>
    <dbReference type="NCBI Taxonomy" id="2727402"/>
    <lineage>
        <taxon>Eukaryota</taxon>
        <taxon>Viridiplantae</taxon>
        <taxon>Streptophyta</taxon>
        <taxon>Embryophyta</taxon>
        <taxon>Tracheophyta</taxon>
        <taxon>Spermatophyta</taxon>
        <taxon>Magnoliopsida</taxon>
        <taxon>eudicotyledons</taxon>
        <taxon>Gunneridae</taxon>
        <taxon>Pentapetalae</taxon>
        <taxon>asterids</taxon>
        <taxon>lamiids</taxon>
        <taxon>Lamiales</taxon>
        <taxon>Pedaliaceae</taxon>
        <taxon>Sesamum</taxon>
    </lineage>
</organism>
<reference evidence="2" key="1">
    <citation type="submission" date="2020-06" db="EMBL/GenBank/DDBJ databases">
        <authorList>
            <person name="Li T."/>
            <person name="Hu X."/>
            <person name="Zhang T."/>
            <person name="Song X."/>
            <person name="Zhang H."/>
            <person name="Dai N."/>
            <person name="Sheng W."/>
            <person name="Hou X."/>
            <person name="Wei L."/>
        </authorList>
    </citation>
    <scope>NUCLEOTIDE SEQUENCE</scope>
    <source>
        <strain evidence="2">KEN1</strain>
        <tissue evidence="2">Leaf</tissue>
    </source>
</reference>
<gene>
    <name evidence="2" type="ORF">Slati_2727000</name>
</gene>
<comment type="caution">
    <text evidence="2">The sequence shown here is derived from an EMBL/GenBank/DDBJ whole genome shotgun (WGS) entry which is preliminary data.</text>
</comment>
<protein>
    <submittedName>
        <fullName evidence="2">Uncharacterized protein</fullName>
    </submittedName>
</protein>
<name>A0AAW2VX00_9LAMI</name>
<evidence type="ECO:0000256" key="1">
    <source>
        <dbReference type="SAM" id="MobiDB-lite"/>
    </source>
</evidence>
<proteinExistence type="predicted"/>
<evidence type="ECO:0000313" key="2">
    <source>
        <dbReference type="EMBL" id="KAL0433927.1"/>
    </source>
</evidence>